<keyword evidence="2" id="KW-1185">Reference proteome</keyword>
<proteinExistence type="predicted"/>
<dbReference type="Proteomes" id="UP001472677">
    <property type="component" value="Unassembled WGS sequence"/>
</dbReference>
<name>A0ABR2CJA0_9ROSI</name>
<dbReference type="PANTHER" id="PTHR31973:SF187">
    <property type="entry name" value="MUTATOR TRANSPOSASE MUDRA PROTEIN"/>
    <property type="match status" value="1"/>
</dbReference>
<dbReference type="InterPro" id="IPR018289">
    <property type="entry name" value="MULE_transposase_dom"/>
</dbReference>
<protein>
    <submittedName>
        <fullName evidence="1">Uncharacterized protein</fullName>
    </submittedName>
</protein>
<comment type="caution">
    <text evidence="1">The sequence shown here is derived from an EMBL/GenBank/DDBJ whole genome shotgun (WGS) entry which is preliminary data.</text>
</comment>
<dbReference type="EMBL" id="JBBPBM010000050">
    <property type="protein sequence ID" value="KAK8519730.1"/>
    <property type="molecule type" value="Genomic_DNA"/>
</dbReference>
<evidence type="ECO:0000313" key="1">
    <source>
        <dbReference type="EMBL" id="KAK8519730.1"/>
    </source>
</evidence>
<reference evidence="1 2" key="1">
    <citation type="journal article" date="2024" name="G3 (Bethesda)">
        <title>Genome assembly of Hibiscus sabdariffa L. provides insights into metabolisms of medicinal natural products.</title>
        <authorList>
            <person name="Kim T."/>
        </authorList>
    </citation>
    <scope>NUCLEOTIDE SEQUENCE [LARGE SCALE GENOMIC DNA]</scope>
    <source>
        <strain evidence="1">TK-2024</strain>
        <tissue evidence="1">Old leaves</tissue>
    </source>
</reference>
<evidence type="ECO:0000313" key="2">
    <source>
        <dbReference type="Proteomes" id="UP001472677"/>
    </source>
</evidence>
<sequence>MTLEGSDNDDSGPYGPIGINASGGDGSHANLGWENEVESEDLSNGKDIDYLDSSDVGSYETNSNGDFISKKIVKVFFDPSTVVPRFELRMIFENHNHLKDALYAYDVAHRIIPKLKLSQMMKLGREELNVKLNKQCVMRAKKWATEKISGSVVHEFSELFDYFYALRIVDPEDTFDLIVMRPNNVDNPKHRRLYFCFSALKEYFKKYCKHVLGLDGCYLKWAFKGDIMSTMGRDNNNQIFLIAWTVVEVENNETWAWFLNHL</sequence>
<organism evidence="1 2">
    <name type="scientific">Hibiscus sabdariffa</name>
    <name type="common">roselle</name>
    <dbReference type="NCBI Taxonomy" id="183260"/>
    <lineage>
        <taxon>Eukaryota</taxon>
        <taxon>Viridiplantae</taxon>
        <taxon>Streptophyta</taxon>
        <taxon>Embryophyta</taxon>
        <taxon>Tracheophyta</taxon>
        <taxon>Spermatophyta</taxon>
        <taxon>Magnoliopsida</taxon>
        <taxon>eudicotyledons</taxon>
        <taxon>Gunneridae</taxon>
        <taxon>Pentapetalae</taxon>
        <taxon>rosids</taxon>
        <taxon>malvids</taxon>
        <taxon>Malvales</taxon>
        <taxon>Malvaceae</taxon>
        <taxon>Malvoideae</taxon>
        <taxon>Hibiscus</taxon>
    </lineage>
</organism>
<dbReference type="PANTHER" id="PTHR31973">
    <property type="entry name" value="POLYPROTEIN, PUTATIVE-RELATED"/>
    <property type="match status" value="1"/>
</dbReference>
<dbReference type="Pfam" id="PF10551">
    <property type="entry name" value="MULE"/>
    <property type="match status" value="1"/>
</dbReference>
<gene>
    <name evidence="1" type="ORF">V6N12_030092</name>
</gene>
<accession>A0ABR2CJA0</accession>